<dbReference type="AlphaFoldDB" id="A0A7J6MC06"/>
<name>A0A7J6MC06_PEROL</name>
<dbReference type="Proteomes" id="UP000570595">
    <property type="component" value="Unassembled WGS sequence"/>
</dbReference>
<comment type="caution">
    <text evidence="3">The sequence shown here is derived from an EMBL/GenBank/DDBJ whole genome shotgun (WGS) entry which is preliminary data.</text>
</comment>
<reference evidence="4 5" key="1">
    <citation type="submission" date="2020-04" db="EMBL/GenBank/DDBJ databases">
        <title>Perkinsus olseni comparative genomics.</title>
        <authorList>
            <person name="Bogema D.R."/>
        </authorList>
    </citation>
    <scope>NUCLEOTIDE SEQUENCE [LARGE SCALE GENOMIC DNA]</scope>
    <source>
        <strain evidence="2">ATCC PRA-179</strain>
        <strain evidence="3">ATCC PRA-31</strain>
    </source>
</reference>
<evidence type="ECO:0000313" key="2">
    <source>
        <dbReference type="EMBL" id="KAF4663413.1"/>
    </source>
</evidence>
<organism evidence="3 5">
    <name type="scientific">Perkinsus olseni</name>
    <name type="common">Perkinsus atlanticus</name>
    <dbReference type="NCBI Taxonomy" id="32597"/>
    <lineage>
        <taxon>Eukaryota</taxon>
        <taxon>Sar</taxon>
        <taxon>Alveolata</taxon>
        <taxon>Perkinsozoa</taxon>
        <taxon>Perkinsea</taxon>
        <taxon>Perkinsida</taxon>
        <taxon>Perkinsidae</taxon>
        <taxon>Perkinsus</taxon>
    </lineage>
</organism>
<feature type="region of interest" description="Disordered" evidence="1">
    <location>
        <begin position="231"/>
        <end position="262"/>
    </location>
</feature>
<feature type="compositionally biased region" description="Basic and acidic residues" evidence="1">
    <location>
        <begin position="390"/>
        <end position="404"/>
    </location>
</feature>
<feature type="compositionally biased region" description="Acidic residues" evidence="1">
    <location>
        <begin position="425"/>
        <end position="435"/>
    </location>
</feature>
<evidence type="ECO:0000313" key="3">
    <source>
        <dbReference type="EMBL" id="KAF4669089.1"/>
    </source>
</evidence>
<proteinExistence type="predicted"/>
<sequence length="589" mass="64424">MTRKRTIEDVIDLTGGTPERGLSGRTSFQAEAVKHVRIDKAAVAESTFHKLMQAAQALPSSTAAKGRTVVQAPAAAPPPEPKCKYCGCLRVSVTDQCVLTFTQCSACGDSVCNMCSNYLSELGSNLGTVCAECASTIQPAQASTTTRHAVFSMASVQPLRSPKGDGVVGSAVHSSFFTMSFSSGSTVTQLNSPSFEMAKALAFGSALMDGLEQHQQGDHAPWLTMLDQFMEDQPQPPQQPQAEQAAELPTIDDMPPEPPEEPESFELLICRAKKKPPELTYVEKVVPKSIRRSIRPDEVSARWTFVDNRLCVELTNKLFGDDRILYVSADVEPHPQPMGLVGPRSVECLPLFAEADELLLRSKELRLLLAMVCRENPCHLGEIVMTLGDGSDKKTKAQQDEKEAAPATVKSRKRRRSPSKRTGTDEDEWDPESDTSDYVGKPAGTASVTPRNLPKRRSRRPPKRLGIDDETVSDYTSDLDQGPTRRSVRASRRGTPTSKNRKLVGRSGAGHDGLKTSTVRRRTVESEVNDSEVDDDGSPAVSDEDVIAAAQERRMRASANIWPPGLRPVGNRRPLCMIRGQVVYDPNRR</sequence>
<feature type="compositionally biased region" description="Acidic residues" evidence="1">
    <location>
        <begin position="527"/>
        <end position="542"/>
    </location>
</feature>
<dbReference type="EMBL" id="JABANN010000147">
    <property type="protein sequence ID" value="KAF4669089.1"/>
    <property type="molecule type" value="Genomic_DNA"/>
</dbReference>
<feature type="compositionally biased region" description="Basic residues" evidence="1">
    <location>
        <begin position="453"/>
        <end position="463"/>
    </location>
</feature>
<evidence type="ECO:0000256" key="1">
    <source>
        <dbReference type="SAM" id="MobiDB-lite"/>
    </source>
</evidence>
<evidence type="ECO:0000313" key="5">
    <source>
        <dbReference type="Proteomes" id="UP000572268"/>
    </source>
</evidence>
<accession>A0A7J6MC06</accession>
<protein>
    <submittedName>
        <fullName evidence="3">Uncharacterized protein</fullName>
    </submittedName>
</protein>
<dbReference type="EMBL" id="JABAHT010000143">
    <property type="protein sequence ID" value="KAF4663413.1"/>
    <property type="molecule type" value="Genomic_DNA"/>
</dbReference>
<dbReference type="OrthoDB" id="442719at2759"/>
<gene>
    <name evidence="3" type="ORF">FOL46_001620</name>
    <name evidence="2" type="ORF">FOZ61_001680</name>
</gene>
<feature type="region of interest" description="Disordered" evidence="1">
    <location>
        <begin position="390"/>
        <end position="542"/>
    </location>
</feature>
<dbReference type="Proteomes" id="UP000572268">
    <property type="component" value="Unassembled WGS sequence"/>
</dbReference>
<evidence type="ECO:0000313" key="4">
    <source>
        <dbReference type="Proteomes" id="UP000570595"/>
    </source>
</evidence>
<feature type="compositionally biased region" description="Basic residues" evidence="1">
    <location>
        <begin position="410"/>
        <end position="419"/>
    </location>
</feature>